<protein>
    <recommendedName>
        <fullName evidence="3">DUF4157 domain-containing protein</fullName>
    </recommendedName>
</protein>
<comment type="caution">
    <text evidence="1">The sequence shown here is derived from an EMBL/GenBank/DDBJ whole genome shotgun (WGS) entry which is preliminary data.</text>
</comment>
<sequence>MKLTVTTHKVSGYRATLRTAQQLADQAGRLVERSVPGRMPNVQITLTTARGLAELATTADAELAGQTDRRVLARAERDARKVARDVAGRAIPIADGSVLVLVNIDQHRTPDDFATTLVHELVHAMQFSRRGVRERIVRDLRDAFGVEPQSRRQSREHMRLLGAEENEAYGREYLAQQLITAAA</sequence>
<organism evidence="1 2">
    <name type="scientific">Streptomyces violascens</name>
    <dbReference type="NCBI Taxonomy" id="67381"/>
    <lineage>
        <taxon>Bacteria</taxon>
        <taxon>Bacillati</taxon>
        <taxon>Actinomycetota</taxon>
        <taxon>Actinomycetes</taxon>
        <taxon>Kitasatosporales</taxon>
        <taxon>Streptomycetaceae</taxon>
        <taxon>Streptomyces</taxon>
    </lineage>
</organism>
<accession>A0ABQ3QQ20</accession>
<reference evidence="1" key="1">
    <citation type="submission" date="2024-05" db="EMBL/GenBank/DDBJ databases">
        <title>Whole genome shotgun sequence of Streptomyces violascens NBRC 12920.</title>
        <authorList>
            <person name="Komaki H."/>
            <person name="Tamura T."/>
        </authorList>
    </citation>
    <scope>NUCLEOTIDE SEQUENCE</scope>
    <source>
        <strain evidence="1">NBRC 12920</strain>
    </source>
</reference>
<evidence type="ECO:0008006" key="3">
    <source>
        <dbReference type="Google" id="ProtNLM"/>
    </source>
</evidence>
<gene>
    <name evidence="1" type="ORF">Sviol_37320</name>
</gene>
<evidence type="ECO:0000313" key="1">
    <source>
        <dbReference type="EMBL" id="GHI39324.1"/>
    </source>
</evidence>
<keyword evidence="2" id="KW-1185">Reference proteome</keyword>
<dbReference type="EMBL" id="BNDY01000012">
    <property type="protein sequence ID" value="GHI39324.1"/>
    <property type="molecule type" value="Genomic_DNA"/>
</dbReference>
<dbReference type="Proteomes" id="UP001050808">
    <property type="component" value="Unassembled WGS sequence"/>
</dbReference>
<name>A0ABQ3QQ20_9ACTN</name>
<evidence type="ECO:0000313" key="2">
    <source>
        <dbReference type="Proteomes" id="UP001050808"/>
    </source>
</evidence>
<proteinExistence type="predicted"/>